<feature type="compositionally biased region" description="Polar residues" evidence="1">
    <location>
        <begin position="441"/>
        <end position="451"/>
    </location>
</feature>
<dbReference type="OrthoDB" id="3852249at2759"/>
<feature type="compositionally biased region" description="Acidic residues" evidence="1">
    <location>
        <begin position="331"/>
        <end position="343"/>
    </location>
</feature>
<evidence type="ECO:0000313" key="3">
    <source>
        <dbReference type="Proteomes" id="UP000777438"/>
    </source>
</evidence>
<protein>
    <submittedName>
        <fullName evidence="2">Uncharacterized protein</fullName>
    </submittedName>
</protein>
<organism evidence="2 3">
    <name type="scientific">Thelonectria olida</name>
    <dbReference type="NCBI Taxonomy" id="1576542"/>
    <lineage>
        <taxon>Eukaryota</taxon>
        <taxon>Fungi</taxon>
        <taxon>Dikarya</taxon>
        <taxon>Ascomycota</taxon>
        <taxon>Pezizomycotina</taxon>
        <taxon>Sordariomycetes</taxon>
        <taxon>Hypocreomycetidae</taxon>
        <taxon>Hypocreales</taxon>
        <taxon>Nectriaceae</taxon>
        <taxon>Thelonectria</taxon>
    </lineage>
</organism>
<feature type="compositionally biased region" description="Basic and acidic residues" evidence="1">
    <location>
        <begin position="401"/>
        <end position="414"/>
    </location>
</feature>
<comment type="caution">
    <text evidence="2">The sequence shown here is derived from an EMBL/GenBank/DDBJ whole genome shotgun (WGS) entry which is preliminary data.</text>
</comment>
<feature type="compositionally biased region" description="Basic and acidic residues" evidence="1">
    <location>
        <begin position="381"/>
        <end position="394"/>
    </location>
</feature>
<feature type="compositionally biased region" description="Polar residues" evidence="1">
    <location>
        <begin position="345"/>
        <end position="363"/>
    </location>
</feature>
<proteinExistence type="predicted"/>
<feature type="region of interest" description="Disordered" evidence="1">
    <location>
        <begin position="311"/>
        <end position="451"/>
    </location>
</feature>
<name>A0A9P8VVC5_9HYPO</name>
<evidence type="ECO:0000256" key="1">
    <source>
        <dbReference type="SAM" id="MobiDB-lite"/>
    </source>
</evidence>
<accession>A0A9P8VVC5</accession>
<gene>
    <name evidence="2" type="ORF">B0T10DRAFT_497834</name>
</gene>
<dbReference type="Pfam" id="PF20219">
    <property type="entry name" value="DUF6579"/>
    <property type="match status" value="1"/>
</dbReference>
<keyword evidence="3" id="KW-1185">Reference proteome</keyword>
<sequence length="451" mass="50512">MDSLLSRMFDSKSKKASKKVARTIVEHAAQSFPIVKTVQAIQTALEVGSNVSQLVARASDVAERTQKFVPEMQVMAQSFCDNVKIIGYFSSTATAIGIGVNMVQTYQGIQALQLIAAKLDGISNQLAAQTALTAQKEFPQYVYDMIGERLNQTLDDPVCDHWFFLYHPDNDWYPKFYHLLEKKPFGQRFCGYTNQIDTIFIFMLAARRQIEKRNLRAREKGRPFRHVKLHLLMPAYQPVLIAEALKVPDEIGDFIMEGRINSNKAFVWLNLPEDQRSYVMDIGHWAPPSPGWLGWAMSKVGMAEKPLALGEPRVLGTRQRLDNEQNNSECEGSDGDAADDAGDEITNQSNSARESDAESNQHAATPLQHRRRGHRKKSRRREKESRGGKDRSHGEPSSANSHREHADKKASRNDEDNELGSANSPAELADKKASGLDEDNISSAASNPWVD</sequence>
<dbReference type="AlphaFoldDB" id="A0A9P8VVC5"/>
<reference evidence="2 3" key="1">
    <citation type="journal article" date="2021" name="Nat. Commun.">
        <title>Genetic determinants of endophytism in the Arabidopsis root mycobiome.</title>
        <authorList>
            <person name="Mesny F."/>
            <person name="Miyauchi S."/>
            <person name="Thiergart T."/>
            <person name="Pickel B."/>
            <person name="Atanasova L."/>
            <person name="Karlsson M."/>
            <person name="Huettel B."/>
            <person name="Barry K.W."/>
            <person name="Haridas S."/>
            <person name="Chen C."/>
            <person name="Bauer D."/>
            <person name="Andreopoulos W."/>
            <person name="Pangilinan J."/>
            <person name="LaButti K."/>
            <person name="Riley R."/>
            <person name="Lipzen A."/>
            <person name="Clum A."/>
            <person name="Drula E."/>
            <person name="Henrissat B."/>
            <person name="Kohler A."/>
            <person name="Grigoriev I.V."/>
            <person name="Martin F.M."/>
            <person name="Hacquard S."/>
        </authorList>
    </citation>
    <scope>NUCLEOTIDE SEQUENCE [LARGE SCALE GENOMIC DNA]</scope>
    <source>
        <strain evidence="2 3">MPI-CAGE-CH-0241</strain>
    </source>
</reference>
<dbReference type="Proteomes" id="UP000777438">
    <property type="component" value="Unassembled WGS sequence"/>
</dbReference>
<dbReference type="EMBL" id="JAGPYM010000035">
    <property type="protein sequence ID" value="KAH6876323.1"/>
    <property type="molecule type" value="Genomic_DNA"/>
</dbReference>
<dbReference type="InterPro" id="IPR046486">
    <property type="entry name" value="DUF6579"/>
</dbReference>
<feature type="compositionally biased region" description="Basic residues" evidence="1">
    <location>
        <begin position="368"/>
        <end position="380"/>
    </location>
</feature>
<evidence type="ECO:0000313" key="2">
    <source>
        <dbReference type="EMBL" id="KAH6876323.1"/>
    </source>
</evidence>